<evidence type="ECO:0000259" key="11">
    <source>
        <dbReference type="SMART" id="SM01360"/>
    </source>
</evidence>
<dbReference type="Gene3D" id="2.60.40.1930">
    <property type="match status" value="7"/>
</dbReference>
<evidence type="ECO:0000256" key="3">
    <source>
        <dbReference type="ARBA" id="ARBA00022729"/>
    </source>
</evidence>
<dbReference type="InterPro" id="IPR013783">
    <property type="entry name" value="Ig-like_fold"/>
</dbReference>
<feature type="domain" description="Alpha-macroglobulin receptor-binding" evidence="12">
    <location>
        <begin position="2635"/>
        <end position="2722"/>
    </location>
</feature>
<feature type="compositionally biased region" description="Pro residues" evidence="8">
    <location>
        <begin position="1672"/>
        <end position="1681"/>
    </location>
</feature>
<dbReference type="EMBL" id="UYJE01002866">
    <property type="protein sequence ID" value="VDI14364.1"/>
    <property type="molecule type" value="Genomic_DNA"/>
</dbReference>
<keyword evidence="2" id="KW-0646">Protease inhibitor</keyword>
<evidence type="ECO:0008006" key="15">
    <source>
        <dbReference type="Google" id="ProtNLM"/>
    </source>
</evidence>
<dbReference type="InterPro" id="IPR050473">
    <property type="entry name" value="A2M/Complement_sys"/>
</dbReference>
<feature type="signal peptide" evidence="9">
    <location>
        <begin position="1"/>
        <end position="17"/>
    </location>
</feature>
<comment type="caution">
    <text evidence="13">The sequence shown here is derived from an EMBL/GenBank/DDBJ whole genome shotgun (WGS) entry which is preliminary data.</text>
</comment>
<feature type="domain" description="Alpha-2-macroglobulin" evidence="11">
    <location>
        <begin position="644"/>
        <end position="729"/>
    </location>
</feature>
<keyword evidence="6" id="KW-1015">Disulfide bond</keyword>
<reference evidence="13" key="1">
    <citation type="submission" date="2018-11" db="EMBL/GenBank/DDBJ databases">
        <authorList>
            <person name="Alioto T."/>
            <person name="Alioto T."/>
        </authorList>
    </citation>
    <scope>NUCLEOTIDE SEQUENCE</scope>
</reference>
<dbReference type="InterPro" id="IPR008930">
    <property type="entry name" value="Terpenoid_cyclase/PrenylTrfase"/>
</dbReference>
<organism evidence="13 14">
    <name type="scientific">Mytilus galloprovincialis</name>
    <name type="common">Mediterranean mussel</name>
    <dbReference type="NCBI Taxonomy" id="29158"/>
    <lineage>
        <taxon>Eukaryota</taxon>
        <taxon>Metazoa</taxon>
        <taxon>Spiralia</taxon>
        <taxon>Lophotrochozoa</taxon>
        <taxon>Mollusca</taxon>
        <taxon>Bivalvia</taxon>
        <taxon>Autobranchia</taxon>
        <taxon>Pteriomorphia</taxon>
        <taxon>Mytilida</taxon>
        <taxon>Mytiloidea</taxon>
        <taxon>Mytilidae</taxon>
        <taxon>Mytilinae</taxon>
        <taxon>Mytilus</taxon>
    </lineage>
</organism>
<comment type="similarity">
    <text evidence="1">Belongs to the protease inhibitor I39 (alpha-2-macroglobulin) family.</text>
</comment>
<keyword evidence="7" id="KW-0325">Glycoprotein</keyword>
<feature type="region of interest" description="Disordered" evidence="8">
    <location>
        <begin position="374"/>
        <end position="396"/>
    </location>
</feature>
<name>A0A8B6D4B0_MYTGA</name>
<keyword evidence="14" id="KW-1185">Reference proteome</keyword>
<dbReference type="GO" id="GO:0005615">
    <property type="term" value="C:extracellular space"/>
    <property type="evidence" value="ECO:0007669"/>
    <property type="project" value="InterPro"/>
</dbReference>
<dbReference type="Proteomes" id="UP000596742">
    <property type="component" value="Unassembled WGS sequence"/>
</dbReference>
<dbReference type="SMART" id="SM01419">
    <property type="entry name" value="Thiol-ester_cl"/>
    <property type="match status" value="2"/>
</dbReference>
<dbReference type="Gene3D" id="2.20.130.20">
    <property type="match status" value="2"/>
</dbReference>
<dbReference type="InterPro" id="IPR002890">
    <property type="entry name" value="MG2"/>
</dbReference>
<feature type="region of interest" description="Disordered" evidence="8">
    <location>
        <begin position="1665"/>
        <end position="1691"/>
    </location>
</feature>
<keyword evidence="4" id="KW-0722">Serine protease inhibitor</keyword>
<evidence type="ECO:0000256" key="8">
    <source>
        <dbReference type="SAM" id="MobiDB-lite"/>
    </source>
</evidence>
<dbReference type="OrthoDB" id="9998011at2759"/>
<dbReference type="Gene3D" id="2.60.40.690">
    <property type="entry name" value="Alpha-macroglobulin, receptor-binding domain"/>
    <property type="match status" value="2"/>
</dbReference>
<dbReference type="Pfam" id="PF07703">
    <property type="entry name" value="A2M_BRD"/>
    <property type="match status" value="3"/>
</dbReference>
<dbReference type="SMART" id="SM01359">
    <property type="entry name" value="A2M_N_2"/>
    <property type="match status" value="3"/>
</dbReference>
<feature type="domain" description="Alpha-2-macroglobulin" evidence="11">
    <location>
        <begin position="2008"/>
        <end position="2099"/>
    </location>
</feature>
<dbReference type="PANTHER" id="PTHR11412:SF136">
    <property type="entry name" value="CD109 ANTIGEN"/>
    <property type="match status" value="1"/>
</dbReference>
<feature type="chain" id="PRO_5032542429" description="CD109 antigen" evidence="9">
    <location>
        <begin position="18"/>
        <end position="3375"/>
    </location>
</feature>
<protein>
    <recommendedName>
        <fullName evidence="15">CD109 antigen</fullName>
    </recommendedName>
</protein>
<feature type="domain" description="Alpha-2-macroglobulin bait region" evidence="10">
    <location>
        <begin position="3111"/>
        <end position="3266"/>
    </location>
</feature>
<dbReference type="GO" id="GO:0004867">
    <property type="term" value="F:serine-type endopeptidase inhibitor activity"/>
    <property type="evidence" value="ECO:0007669"/>
    <property type="project" value="UniProtKB-KW"/>
</dbReference>
<dbReference type="SMART" id="SM01360">
    <property type="entry name" value="A2M"/>
    <property type="match status" value="2"/>
</dbReference>
<dbReference type="SUPFAM" id="SSF48239">
    <property type="entry name" value="Terpenoid cyclases/Protein prenyltransferases"/>
    <property type="match status" value="2"/>
</dbReference>
<evidence type="ECO:0000313" key="13">
    <source>
        <dbReference type="EMBL" id="VDI14364.1"/>
    </source>
</evidence>
<dbReference type="Pfam" id="PF01835">
    <property type="entry name" value="MG2"/>
    <property type="match status" value="3"/>
</dbReference>
<dbReference type="InterPro" id="IPR036595">
    <property type="entry name" value="A-macroglobulin_rcpt-bd_sf"/>
</dbReference>
<dbReference type="SMART" id="SM01361">
    <property type="entry name" value="A2M_recep"/>
    <property type="match status" value="2"/>
</dbReference>
<dbReference type="FunFam" id="2.60.40.1930:FF:000001">
    <property type="entry name" value="CD109 isoform 3"/>
    <property type="match status" value="3"/>
</dbReference>
<keyword evidence="5" id="KW-0882">Thioester bond</keyword>
<evidence type="ECO:0000256" key="4">
    <source>
        <dbReference type="ARBA" id="ARBA00022900"/>
    </source>
</evidence>
<accession>A0A8B6D4B0</accession>
<evidence type="ECO:0000259" key="12">
    <source>
        <dbReference type="SMART" id="SM01361"/>
    </source>
</evidence>
<dbReference type="Pfam" id="PF07677">
    <property type="entry name" value="A2M_recep"/>
    <property type="match status" value="2"/>
</dbReference>
<evidence type="ECO:0000256" key="1">
    <source>
        <dbReference type="ARBA" id="ARBA00010952"/>
    </source>
</evidence>
<evidence type="ECO:0000256" key="7">
    <source>
        <dbReference type="ARBA" id="ARBA00023180"/>
    </source>
</evidence>
<dbReference type="InterPro" id="IPR001599">
    <property type="entry name" value="Macroglobln_a2"/>
</dbReference>
<dbReference type="InterPro" id="IPR009048">
    <property type="entry name" value="A-macroglobulin_rcpt-bd"/>
</dbReference>
<dbReference type="InterPro" id="IPR014756">
    <property type="entry name" value="Ig_E-set"/>
</dbReference>
<feature type="domain" description="Alpha-2-macroglobulin bait region" evidence="10">
    <location>
        <begin position="444"/>
        <end position="575"/>
    </location>
</feature>
<dbReference type="SUPFAM" id="SSF49410">
    <property type="entry name" value="Alpha-macroglobulin receptor domain"/>
    <property type="match status" value="2"/>
</dbReference>
<dbReference type="InterPro" id="IPR041813">
    <property type="entry name" value="A2M_TED"/>
</dbReference>
<dbReference type="InterPro" id="IPR041555">
    <property type="entry name" value="MG3"/>
</dbReference>
<sequence>MRLVLSLLLAYVGLVVAKNTYIATVPKQIRAGASVRICLSALKRNDKKVTIFATILDKQNKTVASTQAQRVLRQGQGVVHIKVPGNTPAGYDFKIRVRVIGDITFDQTATRVQVTSKVSSIFIQTDKAIYKPGDLVQFRVFGTNTRLKVLTAPLTIYIQDPKRNRVKQFLNVRPAFGVFAGTFQLSTLTNLGSWTIRVEQKREKSFKYFDVERFVLPKFEVNVVLPPFELKTDRFFKVTINALYTFGKPVQGDAELTIKRQWGRNTKDQIVKKFKINGKATIRVLMSEIVPKLGTYIEVIAKVTESITGISANDTGYVQIYDTPDKLTFSSSMSSNFKPGLDYLIILRATQRDDSPLNPPLGFVNITVTYTVPGKQKPQPGPPGPNGNQIMPFRPFPQPINTDRKVLWTRLEQIPESGIIVLSAKFPKAAQSGRIEAFYRKSRASRYLSRAESPSRNYIQVEVKNNHKAQVFSKGSLVQNGRFSMRNRKQHDHYLRINFAMIPQAKLLIYYVRRRNGEVVADAITFPIEDIFKNKVAINFNTRRSKPGDDVEVELTADPNSLVNVLAVDKSVLLLKSGNDITTQDVLNELQSLGNLGFFSRSSWDFWLPRPDYGRDAFSIFYGAGVYVLTDALLYQYIPPRRHSVEGSDGTATIRTTAPDTITEWIASAFAVNPRTGLGVATNTANLTTFQRFFMRFELPYSAIRGEVIIVQATVFNYLNRNQQVSVKLANNVNFTFVDANGNDFNPGPDGWTKSVLVKEDSVASVYFPLKPTVLGKILLDGTATSSIGADAVQREFLIEAEGIKQNYNVPLLIDLRQGGRVRETISLSFPPNLVEDSEFIKIQVIGDLLGATLAGLEDLLQISYGCGEQNMIRFAPNVYVSSYLKTTNRLTNDVRNRVESILEGGYQRELSYVHDDGSFSAFGNNDKSGTTWLTAFVIKSFSQAVSFTYIDINVITKAVQWIIKQQETSGAFNEPGIVLHKEMQGGSVSSKRSLTAFVLIALLEARDNNQVSKEVQKNVTESINKAVKFVANGAPASIANLYELAISFYALSLAKHLITGAILAELEKKAKVNGGEKYWTLPETEADKLQPWKTWRPPQTKVRAIDVEMTSYILLGYNLKDDTDNGIRIMKWLGRQRNPRGGFISTQDTVIAIQALSGLGEKIYVPNFQMSVNTVGDTWPQGKTFDVNNRNALVLQIEDIPNTVRSVSVSADGKGLCLMEVAVYFNVNNDLREPAFALTTTVLNESTKGFRLKVCFSWLRGGQSTMGILEISLPSGMEADLDSIDTTNTGGQYKKKEKAFRQINLYFDAILSREMCIEVDIRRVALVARHKPVWVKLREYYEPSNEVVKFYQSKALANATIIEVCGPNNCEEVKVPGNTPAGYDYKIRVRVIGDITFDQTATRVQVTKKVSSIFIQTDKAIYKPGDLVQFRVFGTNTRLKVLTAPLTIYIQDPKRNRVKQFLNVRPAFGVFAGTFQLSTLTNMGSWTIRVEQKREKSSKGFDVERVVLPKFEVNVVLPPFELKTDRFFKVTINALYTFGKPVQGDAELTIKRQWGRNTKDQIVKKFKINGKATIRVLMSEIVPKFGTYIAVIAKVTESITGISANDTGNVIIYETPEMLTFSSSMSSNFKPGLDYTIILRATQRDDSPLNPPLGFVNITVTYTVPGKQKPQPGPQGPPGPRGDQITPLRPFPLPINTERKVLWTRLEQIPESGIIVLSAKFPKAAQSGRIEAFYRKSRASRYLSRAESPSRNYIQVEVKNNQKAQPGQRLPLAIKVTEMIRFCNYKVFSKGSLVQNGRFSMRNRKQHDHYLRINYAMIPQAKLLIYYVRRRNGEVVADAITFPIEDIYKNKVVINFNTRRAKPGDDVEVELTADPNSLVNVLAVDKSVLLLKSGNDITTQDVLSELQSYGNSGFFPRSSWDFWLPRPVYGRDAFSIFNGAGVYVLTDALLYQYIPPPSPRLKFSGGLRGPSIGGGGLGGGFGGGGGLAAASGSLAVPTRTRKNFPETWLWVNSTTGSDGTATIRTTAPDTITEWIASAFAVNPNTGLGVAANTANLTTFQRFFMRFELPYSAIRGEVIIVQATVFNYLDQDQQVSVKLANSVNFTFVDANGNDFNPGPDGWTKSVLVKKDGVASVYFPLKPTALGKILLDGTARSTIGADAVQREFLIEAEGIKQNYNVPLLIDLRQGGRVRETISLSFPPNLVEDSEFIKIQVIGDLLGATLAGLEDLLQISYGCGEQNMIRFAPNVYVSSYLKTTNRLTNDVRNRVESILEGGYQRELSYVHDNGSFSAFGNNDKSGTTWLTAFVIKSFSQAVSFTYIDINVITKAVQWIIKQQETSGAFNEPGIVLHKEMQGGSVSSKRSLTAFVLIALLEARDINLVSKEVQKSVTESINKAVKFVANGAPASIANLYELAIAFYALSLAKHPIAGAILAELEKKAKVNGGEKYWTLPETEADKLQPWKTWRPPQTKVRAIDVEMTSYILLGYNLKDDTDNGIRIMKWLGRQRNPRGGFISTQDTVIAIQALSGLGEKIYVPNFQMSVNTVGDTWSQGKTFDVNNRNALVLQIEDIPNTVRSVSVNANGKGLCLMEVAVYFNVNNDLREPAFALTTTVLNDSTKGFRLRVCFSWLRGEQSTMGILEISLPSGMEADLDSVDTTNTGGQYKKVEKAFRQINLYFDAILSKQMCIEVDIRRVALVARHKPVWVKLREYYEPSNEVVKFYQSKALANATIIDVCGPNNSKTYSNEVVKFYQSKALANATIIEVCGPNNCEEVKIPEKTPPGYDYRIKVRVIGDIKFDKTAIEIRVTEKASSIFIQTDKAIYKPGDLVQFRVFGTNQRLKVLRDPMSIYIQDPKNNRVKQFLNVSAVFGVFAGTFQLSTLTNLGRWTIKVEQKRGKTSKRFDVQQVVLPKFEVNVVLPPFELKTDRFFTVTINALYTFGKPVDGDAELIIKSEWNTEDQIVKKFKIKGKSTIKVLMSDVAPKLGTYIKVIAIVNETITGISVNDTGSVVIYDTEEELTFSSSMSNVFKAGLDYTIMLKATRRDGSNLKSSLDSVNITVTYKVPGTKKQQKWSTTGGNNQVMPFGRFSRPINEDTKVLWTRLEQIPESGIIVLSAIFPKAALSGSIEAFYRKERTSKYLSRAESPSRNFIKVSVKDNRNAKVFSKGSLITQGRFRMRNRKQQDQNLRITYAMIPQAKLLIYYVRRNNGEVVADAISFPIEDIFDNVVSIKFNKRRAKPGDEVRVELTADPYSLVNVLAVDKSVILLKSGNDITTQDVLNELQEDGFSGSTGQFDGTDDKDAFSIFSEAGVYVLTDALLYQYIPPPRFLAGLFGHGAGGFGSGNEHLTRTRKNFPETWIWVNRTTGCAFITNCECL</sequence>
<evidence type="ECO:0000259" key="10">
    <source>
        <dbReference type="SMART" id="SM01359"/>
    </source>
</evidence>
<dbReference type="Gene3D" id="2.60.120.1540">
    <property type="match status" value="2"/>
</dbReference>
<dbReference type="InterPro" id="IPR047565">
    <property type="entry name" value="Alpha-macroglob_thiol-ester_cl"/>
</dbReference>
<dbReference type="Pfam" id="PF07678">
    <property type="entry name" value="TED_complement"/>
    <property type="match status" value="2"/>
</dbReference>
<dbReference type="InterPro" id="IPR011626">
    <property type="entry name" value="Alpha-macroglobulin_TED"/>
</dbReference>
<evidence type="ECO:0000256" key="6">
    <source>
        <dbReference type="ARBA" id="ARBA00023157"/>
    </source>
</evidence>
<dbReference type="Pfam" id="PF17791">
    <property type="entry name" value="MG3"/>
    <property type="match status" value="3"/>
</dbReference>
<dbReference type="InterPro" id="IPR011625">
    <property type="entry name" value="A2M_N_BRD"/>
</dbReference>
<proteinExistence type="inferred from homology"/>
<evidence type="ECO:0000256" key="5">
    <source>
        <dbReference type="ARBA" id="ARBA00022966"/>
    </source>
</evidence>
<feature type="domain" description="Alpha-macroglobulin receptor-binding" evidence="12">
    <location>
        <begin position="1265"/>
        <end position="1352"/>
    </location>
</feature>
<gene>
    <name evidence="13" type="ORF">MGAL_10B032021</name>
</gene>
<dbReference type="Pfam" id="PF00207">
    <property type="entry name" value="A2M"/>
    <property type="match status" value="2"/>
</dbReference>
<dbReference type="CDD" id="cd02897">
    <property type="entry name" value="A2M_2"/>
    <property type="match status" value="2"/>
</dbReference>
<evidence type="ECO:0000256" key="2">
    <source>
        <dbReference type="ARBA" id="ARBA00022690"/>
    </source>
</evidence>
<keyword evidence="3 9" id="KW-0732">Signal</keyword>
<dbReference type="Gene3D" id="6.20.50.160">
    <property type="match status" value="3"/>
</dbReference>
<dbReference type="Gene3D" id="2.60.40.10">
    <property type="entry name" value="Immunoglobulins"/>
    <property type="match status" value="3"/>
</dbReference>
<dbReference type="Gene3D" id="2.60.40.1940">
    <property type="match status" value="3"/>
</dbReference>
<feature type="domain" description="Alpha-2-macroglobulin bait region" evidence="10">
    <location>
        <begin position="1755"/>
        <end position="1892"/>
    </location>
</feature>
<evidence type="ECO:0000313" key="14">
    <source>
        <dbReference type="Proteomes" id="UP000596742"/>
    </source>
</evidence>
<dbReference type="Gene3D" id="1.50.10.20">
    <property type="match status" value="2"/>
</dbReference>
<dbReference type="PANTHER" id="PTHR11412">
    <property type="entry name" value="MACROGLOBULIN / COMPLEMENT"/>
    <property type="match status" value="1"/>
</dbReference>
<dbReference type="SUPFAM" id="SSF81296">
    <property type="entry name" value="E set domains"/>
    <property type="match status" value="2"/>
</dbReference>
<evidence type="ECO:0000256" key="9">
    <source>
        <dbReference type="SAM" id="SignalP"/>
    </source>
</evidence>